<dbReference type="Gene3D" id="1.10.287.1060">
    <property type="entry name" value="ESAT-6-like"/>
    <property type="match status" value="1"/>
</dbReference>
<proteinExistence type="predicted"/>
<dbReference type="InterPro" id="IPR036689">
    <property type="entry name" value="ESAT-6-like_sf"/>
</dbReference>
<dbReference type="RefSeq" id="WP_344858326.1">
    <property type="nucleotide sequence ID" value="NZ_BAAAZN010000004.1"/>
</dbReference>
<feature type="compositionally biased region" description="Low complexity" evidence="1">
    <location>
        <begin position="203"/>
        <end position="227"/>
    </location>
</feature>
<gene>
    <name evidence="2" type="ORF">GCM10022222_22280</name>
</gene>
<evidence type="ECO:0000313" key="3">
    <source>
        <dbReference type="Proteomes" id="UP001500689"/>
    </source>
</evidence>
<dbReference type="SUPFAM" id="SSF140453">
    <property type="entry name" value="EsxAB dimer-like"/>
    <property type="match status" value="1"/>
</dbReference>
<reference evidence="3" key="1">
    <citation type="journal article" date="2019" name="Int. J. Syst. Evol. Microbiol.">
        <title>The Global Catalogue of Microorganisms (GCM) 10K type strain sequencing project: providing services to taxonomists for standard genome sequencing and annotation.</title>
        <authorList>
            <consortium name="The Broad Institute Genomics Platform"/>
            <consortium name="The Broad Institute Genome Sequencing Center for Infectious Disease"/>
            <person name="Wu L."/>
            <person name="Ma J."/>
        </authorList>
    </citation>
    <scope>NUCLEOTIDE SEQUENCE [LARGE SCALE GENOMIC DNA]</scope>
    <source>
        <strain evidence="3">JCM 16898</strain>
    </source>
</reference>
<protein>
    <recommendedName>
        <fullName evidence="4">WXG100 family type VII secretion target</fullName>
    </recommendedName>
</protein>
<feature type="compositionally biased region" description="Low complexity" evidence="1">
    <location>
        <begin position="263"/>
        <end position="280"/>
    </location>
</feature>
<organism evidence="2 3">
    <name type="scientific">Amycolatopsis ultiminotia</name>
    <dbReference type="NCBI Taxonomy" id="543629"/>
    <lineage>
        <taxon>Bacteria</taxon>
        <taxon>Bacillati</taxon>
        <taxon>Actinomycetota</taxon>
        <taxon>Actinomycetes</taxon>
        <taxon>Pseudonocardiales</taxon>
        <taxon>Pseudonocardiaceae</taxon>
        <taxon>Amycolatopsis</taxon>
    </lineage>
</organism>
<feature type="compositionally biased region" description="Pro residues" evidence="1">
    <location>
        <begin position="253"/>
        <end position="262"/>
    </location>
</feature>
<evidence type="ECO:0008006" key="4">
    <source>
        <dbReference type="Google" id="ProtNLM"/>
    </source>
</evidence>
<accession>A0ABP6VS25</accession>
<comment type="caution">
    <text evidence="2">The sequence shown here is derived from an EMBL/GenBank/DDBJ whole genome shotgun (WGS) entry which is preliminary data.</text>
</comment>
<sequence length="336" mass="34687">MTEPSLAFVSELARELGAADPVETYYRPLTGRWAELTEESGRLRAAAGTAARVSADLAEDLGRLDASWTGPDADAFVAYLSEIRSASEGAEDALEALAGALDELAESVRRIVDAAEEVIVDAADLLSESAMLPAGGTGRARAQLRETGQSLQSLHSSAQDVLQQFARLCDGVDAPSNQESSIELRHRYPAEQFRLQSAAAGTAFDPQDADTTAAAATDPQDATSSDDSVAPSSVEQGKQTAADPRAEPGQAAVPPPVEPAPAPAQGEANQGAGMPMMPMMGFGGLGGGGGGDSRKGRQRTAAKPSEIFGEPEPVTPPVLGVDPAAEKAGKRGKPRK</sequence>
<dbReference type="EMBL" id="BAAAZN010000004">
    <property type="protein sequence ID" value="GAA3538228.1"/>
    <property type="molecule type" value="Genomic_DNA"/>
</dbReference>
<name>A0ABP6VS25_9PSEU</name>
<dbReference type="Proteomes" id="UP001500689">
    <property type="component" value="Unassembled WGS sequence"/>
</dbReference>
<evidence type="ECO:0000313" key="2">
    <source>
        <dbReference type="EMBL" id="GAA3538228.1"/>
    </source>
</evidence>
<feature type="region of interest" description="Disordered" evidence="1">
    <location>
        <begin position="203"/>
        <end position="336"/>
    </location>
</feature>
<keyword evidence="3" id="KW-1185">Reference proteome</keyword>
<dbReference type="Pfam" id="PF06013">
    <property type="entry name" value="WXG100"/>
    <property type="match status" value="1"/>
</dbReference>
<evidence type="ECO:0000256" key="1">
    <source>
        <dbReference type="SAM" id="MobiDB-lite"/>
    </source>
</evidence>
<feature type="compositionally biased region" description="Polar residues" evidence="1">
    <location>
        <begin position="230"/>
        <end position="239"/>
    </location>
</feature>
<feature type="compositionally biased region" description="Gly residues" evidence="1">
    <location>
        <begin position="281"/>
        <end position="291"/>
    </location>
</feature>
<dbReference type="InterPro" id="IPR010310">
    <property type="entry name" value="T7SS_ESAT-6-like"/>
</dbReference>